<gene>
    <name evidence="3" type="ORF">SAMN05421684_2657</name>
</gene>
<organism evidence="3 4">
    <name type="scientific">Asanoa ishikariensis</name>
    <dbReference type="NCBI Taxonomy" id="137265"/>
    <lineage>
        <taxon>Bacteria</taxon>
        <taxon>Bacillati</taxon>
        <taxon>Actinomycetota</taxon>
        <taxon>Actinomycetes</taxon>
        <taxon>Micromonosporales</taxon>
        <taxon>Micromonosporaceae</taxon>
        <taxon>Asanoa</taxon>
    </lineage>
</organism>
<evidence type="ECO:0000256" key="1">
    <source>
        <dbReference type="SAM" id="MobiDB-lite"/>
    </source>
</evidence>
<feature type="transmembrane region" description="Helical" evidence="2">
    <location>
        <begin position="38"/>
        <end position="58"/>
    </location>
</feature>
<dbReference type="AlphaFoldDB" id="A0A1H3P7W8"/>
<name>A0A1H3P7W8_9ACTN</name>
<evidence type="ECO:0000313" key="3">
    <source>
        <dbReference type="EMBL" id="SDY97264.1"/>
    </source>
</evidence>
<accession>A0A1H3P7W8</accession>
<sequence>MNTIEDLRAALDYPDQPASPDTGAIIARGRRRRTVRRAAVAGGLAAVVATVVAVNPFGGGPELRQGMALDGTAPAPALIAAAGTGVEEAPERFDPLMRTLHIGWVPGGLRGGSAEVSVTEQSFGAKDKDWADGGTDLGLFLVVLAKGRPITDFSDGALGLPMGAVERETEDINGRPAVCLSDPAVRGSCPALRWEYAPGAWARVSYGGSAGPTPEAAAAVARKVAESVWLTAAEPVRLPFTLTGATADLPAVRTFVSIAEPGYPDYEGQVWSASIAVAQTAAEAEKPPGERRQVSFEARKSVDPGSRMRADPEPNATVGGHDAWVADTEMIVWNVSGTRAVTWYENWDADPRTAYADLRMIKDPADPADWPVVKR</sequence>
<feature type="region of interest" description="Disordered" evidence="1">
    <location>
        <begin position="283"/>
        <end position="320"/>
    </location>
</feature>
<dbReference type="RefSeq" id="WP_090790581.1">
    <property type="nucleotide sequence ID" value="NZ_BOND01000025.1"/>
</dbReference>
<keyword evidence="2" id="KW-0812">Transmembrane</keyword>
<reference evidence="4" key="1">
    <citation type="submission" date="2016-10" db="EMBL/GenBank/DDBJ databases">
        <authorList>
            <person name="Varghese N."/>
            <person name="Submissions S."/>
        </authorList>
    </citation>
    <scope>NUCLEOTIDE SEQUENCE [LARGE SCALE GENOMIC DNA]</scope>
    <source>
        <strain evidence="4">DSM 44718</strain>
    </source>
</reference>
<protein>
    <submittedName>
        <fullName evidence="3">Uncharacterized protein</fullName>
    </submittedName>
</protein>
<keyword evidence="4" id="KW-1185">Reference proteome</keyword>
<keyword evidence="2" id="KW-0472">Membrane</keyword>
<dbReference type="Proteomes" id="UP000199632">
    <property type="component" value="Unassembled WGS sequence"/>
</dbReference>
<dbReference type="STRING" id="137265.SAMN05421684_2657"/>
<proteinExistence type="predicted"/>
<evidence type="ECO:0000256" key="2">
    <source>
        <dbReference type="SAM" id="Phobius"/>
    </source>
</evidence>
<evidence type="ECO:0000313" key="4">
    <source>
        <dbReference type="Proteomes" id="UP000199632"/>
    </source>
</evidence>
<keyword evidence="2" id="KW-1133">Transmembrane helix</keyword>
<dbReference type="EMBL" id="FNQB01000001">
    <property type="protein sequence ID" value="SDY97264.1"/>
    <property type="molecule type" value="Genomic_DNA"/>
</dbReference>
<dbReference type="OrthoDB" id="5185175at2"/>
<feature type="compositionally biased region" description="Basic and acidic residues" evidence="1">
    <location>
        <begin position="283"/>
        <end position="312"/>
    </location>
</feature>